<comment type="caution">
    <text evidence="2">The sequence shown here is derived from an EMBL/GenBank/DDBJ whole genome shotgun (WGS) entry which is preliminary data.</text>
</comment>
<organism evidence="2 3">
    <name type="scientific">Saccharopolyspora halophila</name>
    <dbReference type="NCBI Taxonomy" id="405551"/>
    <lineage>
        <taxon>Bacteria</taxon>
        <taxon>Bacillati</taxon>
        <taxon>Actinomycetota</taxon>
        <taxon>Actinomycetes</taxon>
        <taxon>Pseudonocardiales</taxon>
        <taxon>Pseudonocardiaceae</taxon>
        <taxon>Saccharopolyspora</taxon>
    </lineage>
</organism>
<accession>A0ABN3GS46</accession>
<dbReference type="Proteomes" id="UP001501218">
    <property type="component" value="Unassembled WGS sequence"/>
</dbReference>
<proteinExistence type="predicted"/>
<keyword evidence="3" id="KW-1185">Reference proteome</keyword>
<evidence type="ECO:0000256" key="1">
    <source>
        <dbReference type="SAM" id="Phobius"/>
    </source>
</evidence>
<evidence type="ECO:0000313" key="2">
    <source>
        <dbReference type="EMBL" id="GAA2359667.1"/>
    </source>
</evidence>
<protein>
    <submittedName>
        <fullName evidence="2">Uncharacterized protein</fullName>
    </submittedName>
</protein>
<feature type="transmembrane region" description="Helical" evidence="1">
    <location>
        <begin position="104"/>
        <end position="126"/>
    </location>
</feature>
<keyword evidence="1" id="KW-1133">Transmembrane helix</keyword>
<sequence>MRLYAERPVRLTAQVLFDLAALAWIYLGYQLSVRTEAAVLELRSPGYRMIDAGAQLGGTFADASRTASTVPFAGDRLADVLGRGTAAGDVLTDSGHRMLEIVELSASATAVLVGALALLPLLALWLPRRIRYARTASRAVNMREHAVDVLALRALAELPHRELKTASSDPAAAWRAGDSEVIAKLAGLRLSALGLRPPRTS</sequence>
<reference evidence="2 3" key="1">
    <citation type="journal article" date="2019" name="Int. J. Syst. Evol. Microbiol.">
        <title>The Global Catalogue of Microorganisms (GCM) 10K type strain sequencing project: providing services to taxonomists for standard genome sequencing and annotation.</title>
        <authorList>
            <consortium name="The Broad Institute Genomics Platform"/>
            <consortium name="The Broad Institute Genome Sequencing Center for Infectious Disease"/>
            <person name="Wu L."/>
            <person name="Ma J."/>
        </authorList>
    </citation>
    <scope>NUCLEOTIDE SEQUENCE [LARGE SCALE GENOMIC DNA]</scope>
    <source>
        <strain evidence="2 3">JCM 16221</strain>
    </source>
</reference>
<keyword evidence="1" id="KW-0472">Membrane</keyword>
<name>A0ABN3GS46_9PSEU</name>
<gene>
    <name evidence="2" type="ORF">GCM10009854_43130</name>
</gene>
<dbReference type="RefSeq" id="WP_344135989.1">
    <property type="nucleotide sequence ID" value="NZ_BAAARA010000021.1"/>
</dbReference>
<keyword evidence="1" id="KW-0812">Transmembrane</keyword>
<evidence type="ECO:0000313" key="3">
    <source>
        <dbReference type="Proteomes" id="UP001501218"/>
    </source>
</evidence>
<dbReference type="EMBL" id="BAAARA010000021">
    <property type="protein sequence ID" value="GAA2359667.1"/>
    <property type="molecule type" value="Genomic_DNA"/>
</dbReference>